<dbReference type="RefSeq" id="WP_014984769.1">
    <property type="nucleotide sequence ID" value="NC_018681.1"/>
</dbReference>
<sequence length="268" mass="28700">MTGSGGSGPSRPDYTGWLDQPLTPAAPPRPYPDGTVPPRRALTWRGSTHGKSWQWALGAAAAVSALWFVASLDTSGTDRATPAAPDLRGYHHVDNLCAITDTAPYLRAGFALAPTSAAGPKYPLHQTLLHPAVDTMTCTIRFSTPGALDRGDDSTVKVRAVVHKQTDPGPEFTARFQTWTQARLSEDDEITALSGLGDEAYLVQRKSAGGTRPTSVTLAVRHGWTTYEISWLRLSSVTATPTSRPPTTAEAIELLRGTADTTLRLLRA</sequence>
<dbReference type="Proteomes" id="UP000006304">
    <property type="component" value="Chromosome"/>
</dbReference>
<accession>K0EXY0</accession>
<dbReference type="AlphaFoldDB" id="K0EXY0"/>
<feature type="region of interest" description="Disordered" evidence="1">
    <location>
        <begin position="1"/>
        <end position="41"/>
    </location>
</feature>
<keyword evidence="3" id="KW-1185">Reference proteome</keyword>
<gene>
    <name evidence="2" type="ORF">O3I_019775</name>
</gene>
<organism evidence="2 3">
    <name type="scientific">Nocardia brasiliensis (strain ATCC 700358 / HUJEG-1)</name>
    <dbReference type="NCBI Taxonomy" id="1133849"/>
    <lineage>
        <taxon>Bacteria</taxon>
        <taxon>Bacillati</taxon>
        <taxon>Actinomycetota</taxon>
        <taxon>Actinomycetes</taxon>
        <taxon>Mycobacteriales</taxon>
        <taxon>Nocardiaceae</taxon>
        <taxon>Nocardia</taxon>
    </lineage>
</organism>
<dbReference type="HOGENOM" id="CLU_075077_0_0_11"/>
<evidence type="ECO:0000313" key="2">
    <source>
        <dbReference type="EMBL" id="AFU01914.1"/>
    </source>
</evidence>
<dbReference type="eggNOG" id="ENOG5033MFY">
    <property type="taxonomic scope" value="Bacteria"/>
</dbReference>
<dbReference type="STRING" id="1133849.O3I_019775"/>
<name>K0EXY0_NOCB7</name>
<proteinExistence type="predicted"/>
<dbReference type="KEGG" id="nbr:O3I_019775"/>
<evidence type="ECO:0000256" key="1">
    <source>
        <dbReference type="SAM" id="MobiDB-lite"/>
    </source>
</evidence>
<protein>
    <submittedName>
        <fullName evidence="2">Uncharacterized protein</fullName>
    </submittedName>
</protein>
<dbReference type="EMBL" id="CP003876">
    <property type="protein sequence ID" value="AFU01914.1"/>
    <property type="molecule type" value="Genomic_DNA"/>
</dbReference>
<reference evidence="2 3" key="1">
    <citation type="journal article" date="2012" name="J. Bacteriol.">
        <title>Complete genome sequence of Nocardia brasiliensis HUJEG-1.</title>
        <authorList>
            <person name="Vera-Cabrera L."/>
            <person name="Ortiz-Lopez R."/>
            <person name="Elizondo-Gonzalez R."/>
            <person name="Perez-Maya A.A."/>
            <person name="Ocampo-Candiani J."/>
        </authorList>
    </citation>
    <scope>NUCLEOTIDE SEQUENCE [LARGE SCALE GENOMIC DNA]</scope>
    <source>
        <strain evidence="3">ATCC 700358</strain>
    </source>
</reference>
<evidence type="ECO:0000313" key="3">
    <source>
        <dbReference type="Proteomes" id="UP000006304"/>
    </source>
</evidence>